<dbReference type="FunFam" id="1.10.10.10:FF:000001">
    <property type="entry name" value="LysR family transcriptional regulator"/>
    <property type="match status" value="1"/>
</dbReference>
<dbReference type="PROSITE" id="PS50931">
    <property type="entry name" value="HTH_LYSR"/>
    <property type="match status" value="1"/>
</dbReference>
<dbReference type="Pfam" id="PF00126">
    <property type="entry name" value="HTH_1"/>
    <property type="match status" value="1"/>
</dbReference>
<evidence type="ECO:0000313" key="7">
    <source>
        <dbReference type="Proteomes" id="UP000295351"/>
    </source>
</evidence>
<dbReference type="RefSeq" id="WP_133036483.1">
    <property type="nucleotide sequence ID" value="NZ_BAABEI010000001.1"/>
</dbReference>
<dbReference type="AlphaFoldDB" id="A0A4V6NL15"/>
<evidence type="ECO:0000256" key="3">
    <source>
        <dbReference type="ARBA" id="ARBA00023125"/>
    </source>
</evidence>
<dbReference type="GO" id="GO:0043565">
    <property type="term" value="F:sequence-specific DNA binding"/>
    <property type="evidence" value="ECO:0007669"/>
    <property type="project" value="TreeGrafter"/>
</dbReference>
<keyword evidence="2" id="KW-0805">Transcription regulation</keyword>
<keyword evidence="3" id="KW-0238">DNA-binding</keyword>
<keyword evidence="4" id="KW-0804">Transcription</keyword>
<evidence type="ECO:0000259" key="5">
    <source>
        <dbReference type="PROSITE" id="PS50931"/>
    </source>
</evidence>
<evidence type="ECO:0000256" key="2">
    <source>
        <dbReference type="ARBA" id="ARBA00023015"/>
    </source>
</evidence>
<dbReference type="PANTHER" id="PTHR30537">
    <property type="entry name" value="HTH-TYPE TRANSCRIPTIONAL REGULATOR"/>
    <property type="match status" value="1"/>
</dbReference>
<dbReference type="GO" id="GO:0006351">
    <property type="term" value="P:DNA-templated transcription"/>
    <property type="evidence" value="ECO:0007669"/>
    <property type="project" value="TreeGrafter"/>
</dbReference>
<reference evidence="6 7" key="1">
    <citation type="submission" date="2019-03" db="EMBL/GenBank/DDBJ databases">
        <title>Genomic Encyclopedia of Type Strains, Phase IV (KMG-IV): sequencing the most valuable type-strain genomes for metagenomic binning, comparative biology and taxonomic classification.</title>
        <authorList>
            <person name="Goeker M."/>
        </authorList>
    </citation>
    <scope>NUCLEOTIDE SEQUENCE [LARGE SCALE GENOMIC DNA]</scope>
    <source>
        <strain evidence="6 7">DSM 18401</strain>
    </source>
</reference>
<dbReference type="EMBL" id="SLVX01000026">
    <property type="protein sequence ID" value="TCN35710.1"/>
    <property type="molecule type" value="Genomic_DNA"/>
</dbReference>
<dbReference type="InterPro" id="IPR000847">
    <property type="entry name" value="LysR_HTH_N"/>
</dbReference>
<keyword evidence="7" id="KW-1185">Reference proteome</keyword>
<dbReference type="SUPFAM" id="SSF53850">
    <property type="entry name" value="Periplasmic binding protein-like II"/>
    <property type="match status" value="1"/>
</dbReference>
<feature type="domain" description="HTH lysR-type" evidence="5">
    <location>
        <begin position="1"/>
        <end position="60"/>
    </location>
</feature>
<dbReference type="Pfam" id="PF03466">
    <property type="entry name" value="LysR_substrate"/>
    <property type="match status" value="1"/>
</dbReference>
<dbReference type="InterPro" id="IPR005119">
    <property type="entry name" value="LysR_subst-bd"/>
</dbReference>
<dbReference type="GO" id="GO:0003700">
    <property type="term" value="F:DNA-binding transcription factor activity"/>
    <property type="evidence" value="ECO:0007669"/>
    <property type="project" value="InterPro"/>
</dbReference>
<sequence length="300" mass="32833">MSGRISEIEVFVKVVETGSFTAAADALRLSPSAISKIVARIEARLGLPLAIRSTRKLRLTVEGEDYFARGKQILQDISSLERGVRESAGQIGGTLRVSCNVPFGIHRVAPLVAGFLETFPDIALEFSLADTTADLIREGVDVAIRTGVLTDSTIRFRRLASSPRHVVASPAYLERHGVPIEPRDLLEHNCLTLGFSRSYGKWPFRVDQDGVVTQLDLAVKGNLSLDNGESLRRFALDGVGLARLSDFHIGHDLKAGRLASVLETFNPGDREPVSIIYADQSPLAPRIRVFIDYLIQHIAP</sequence>
<dbReference type="PANTHER" id="PTHR30537:SF71">
    <property type="entry name" value="TRANSCRIPTIONAL REGULATORY PROTEIN"/>
    <property type="match status" value="1"/>
</dbReference>
<dbReference type="Gene3D" id="3.40.190.290">
    <property type="match status" value="1"/>
</dbReference>
<proteinExistence type="inferred from homology"/>
<name>A0A4V6NL15_SHIGR</name>
<accession>A0A4V6NL15</accession>
<comment type="caution">
    <text evidence="6">The sequence shown here is derived from an EMBL/GenBank/DDBJ whole genome shotgun (WGS) entry which is preliminary data.</text>
</comment>
<dbReference type="Proteomes" id="UP000295351">
    <property type="component" value="Unassembled WGS sequence"/>
</dbReference>
<dbReference type="SUPFAM" id="SSF46785">
    <property type="entry name" value="Winged helix' DNA-binding domain"/>
    <property type="match status" value="1"/>
</dbReference>
<dbReference type="InterPro" id="IPR036390">
    <property type="entry name" value="WH_DNA-bd_sf"/>
</dbReference>
<protein>
    <submittedName>
        <fullName evidence="6">LysR family transcriptional regulator</fullName>
    </submittedName>
</protein>
<organism evidence="6 7">
    <name type="scientific">Shinella granuli</name>
    <dbReference type="NCBI Taxonomy" id="323621"/>
    <lineage>
        <taxon>Bacteria</taxon>
        <taxon>Pseudomonadati</taxon>
        <taxon>Pseudomonadota</taxon>
        <taxon>Alphaproteobacteria</taxon>
        <taxon>Hyphomicrobiales</taxon>
        <taxon>Rhizobiaceae</taxon>
        <taxon>Shinella</taxon>
    </lineage>
</organism>
<evidence type="ECO:0000256" key="4">
    <source>
        <dbReference type="ARBA" id="ARBA00023163"/>
    </source>
</evidence>
<dbReference type="InterPro" id="IPR036388">
    <property type="entry name" value="WH-like_DNA-bd_sf"/>
</dbReference>
<gene>
    <name evidence="6" type="ORF">EV665_12632</name>
</gene>
<evidence type="ECO:0000313" key="6">
    <source>
        <dbReference type="EMBL" id="TCN35710.1"/>
    </source>
</evidence>
<comment type="similarity">
    <text evidence="1">Belongs to the LysR transcriptional regulatory family.</text>
</comment>
<dbReference type="InterPro" id="IPR058163">
    <property type="entry name" value="LysR-type_TF_proteobact-type"/>
</dbReference>
<dbReference type="Gene3D" id="1.10.10.10">
    <property type="entry name" value="Winged helix-like DNA-binding domain superfamily/Winged helix DNA-binding domain"/>
    <property type="match status" value="1"/>
</dbReference>
<evidence type="ECO:0000256" key="1">
    <source>
        <dbReference type="ARBA" id="ARBA00009437"/>
    </source>
</evidence>